<dbReference type="AlphaFoldDB" id="A0A7X1KCU2"/>
<proteinExistence type="predicted"/>
<evidence type="ECO:0000313" key="2">
    <source>
        <dbReference type="Proteomes" id="UP000520156"/>
    </source>
</evidence>
<organism evidence="1 2">
    <name type="scientific">Novosphingobium aerophilum</name>
    <dbReference type="NCBI Taxonomy" id="2839843"/>
    <lineage>
        <taxon>Bacteria</taxon>
        <taxon>Pseudomonadati</taxon>
        <taxon>Pseudomonadota</taxon>
        <taxon>Alphaproteobacteria</taxon>
        <taxon>Sphingomonadales</taxon>
        <taxon>Sphingomonadaceae</taxon>
        <taxon>Novosphingobium</taxon>
    </lineage>
</organism>
<sequence>MKRTRLSVCRRKRPFPTLDDATRAALAGGWVLRPYRCDRCGRFHLTSRRRGRHTPLAIRRALLLHDPSSGTGETVL</sequence>
<dbReference type="EMBL" id="JACLAU010000020">
    <property type="protein sequence ID" value="MBC2652462.1"/>
    <property type="molecule type" value="Genomic_DNA"/>
</dbReference>
<dbReference type="Proteomes" id="UP000520156">
    <property type="component" value="Unassembled WGS sequence"/>
</dbReference>
<dbReference type="RefSeq" id="WP_185683876.1">
    <property type="nucleotide sequence ID" value="NZ_JACLAU010000020.1"/>
</dbReference>
<accession>A0A7X1KCU2</accession>
<gene>
    <name evidence="1" type="ORF">H7F49_12180</name>
</gene>
<name>A0A7X1KCU2_9SPHN</name>
<comment type="caution">
    <text evidence="1">The sequence shown here is derived from an EMBL/GenBank/DDBJ whole genome shotgun (WGS) entry which is preliminary data.</text>
</comment>
<reference evidence="1 2" key="1">
    <citation type="submission" date="2020-08" db="EMBL/GenBank/DDBJ databases">
        <title>The genome sequence of Novosphingobium flavum 4Y4.</title>
        <authorList>
            <person name="Liu Y."/>
        </authorList>
    </citation>
    <scope>NUCLEOTIDE SEQUENCE [LARGE SCALE GENOMIC DNA]</scope>
    <source>
        <strain evidence="1 2">4Y4</strain>
    </source>
</reference>
<keyword evidence="2" id="KW-1185">Reference proteome</keyword>
<evidence type="ECO:0000313" key="1">
    <source>
        <dbReference type="EMBL" id="MBC2652462.1"/>
    </source>
</evidence>
<evidence type="ECO:0008006" key="3">
    <source>
        <dbReference type="Google" id="ProtNLM"/>
    </source>
</evidence>
<protein>
    <recommendedName>
        <fullName evidence="3">Transposase</fullName>
    </recommendedName>
</protein>